<feature type="compositionally biased region" description="Polar residues" evidence="1">
    <location>
        <begin position="145"/>
        <end position="169"/>
    </location>
</feature>
<reference evidence="2 3" key="1">
    <citation type="submission" date="2020-08" db="EMBL/GenBank/DDBJ databases">
        <title>Sequencing the genomes of 1000 actinobacteria strains.</title>
        <authorList>
            <person name="Klenk H.-P."/>
        </authorList>
    </citation>
    <scope>NUCLEOTIDE SEQUENCE [LARGE SCALE GENOMIC DNA]</scope>
    <source>
        <strain evidence="2 3">DSM 23694</strain>
    </source>
</reference>
<dbReference type="Proteomes" id="UP000523863">
    <property type="component" value="Unassembled WGS sequence"/>
</dbReference>
<evidence type="ECO:0000313" key="3">
    <source>
        <dbReference type="Proteomes" id="UP000523863"/>
    </source>
</evidence>
<organism evidence="2 3">
    <name type="scientific">Neomicrococcus lactis</name>
    <dbReference type="NCBI Taxonomy" id="732241"/>
    <lineage>
        <taxon>Bacteria</taxon>
        <taxon>Bacillati</taxon>
        <taxon>Actinomycetota</taxon>
        <taxon>Actinomycetes</taxon>
        <taxon>Micrococcales</taxon>
        <taxon>Micrococcaceae</taxon>
        <taxon>Neomicrococcus</taxon>
    </lineage>
</organism>
<name>A0A7W8YDG8_9MICC</name>
<proteinExistence type="predicted"/>
<accession>A0A7W8YDG8</accession>
<evidence type="ECO:0000256" key="1">
    <source>
        <dbReference type="SAM" id="MobiDB-lite"/>
    </source>
</evidence>
<comment type="caution">
    <text evidence="2">The sequence shown here is derived from an EMBL/GenBank/DDBJ whole genome shotgun (WGS) entry which is preliminary data.</text>
</comment>
<evidence type="ECO:0000313" key="2">
    <source>
        <dbReference type="EMBL" id="MBB5599337.1"/>
    </source>
</evidence>
<sequence>MHYRLSHQAPGPEEDGTTTSLDRIVNNNEVFPADVFKRPQNYGLQNEDTLKTARETQGNPDAMVRIWRAVPEGVTTINPGDWVALSKEYATAESYAEGGHVIYAAARAGDLWSEGLLEEWGYQGTIPLEASSESQGRHKVLESFPTATSERSPVSGNQSAITRTNTVQAKTPELGY</sequence>
<dbReference type="EMBL" id="JACHBL010000002">
    <property type="protein sequence ID" value="MBB5599337.1"/>
    <property type="molecule type" value="Genomic_DNA"/>
</dbReference>
<feature type="region of interest" description="Disordered" evidence="1">
    <location>
        <begin position="132"/>
        <end position="176"/>
    </location>
</feature>
<dbReference type="AlphaFoldDB" id="A0A7W8YDG8"/>
<gene>
    <name evidence="2" type="ORF">BKA12_002476</name>
</gene>
<feature type="region of interest" description="Disordered" evidence="1">
    <location>
        <begin position="1"/>
        <end position="20"/>
    </location>
</feature>
<keyword evidence="3" id="KW-1185">Reference proteome</keyword>
<protein>
    <submittedName>
        <fullName evidence="2">Uncharacterized protein</fullName>
    </submittedName>
</protein>